<dbReference type="InterPro" id="IPR036291">
    <property type="entry name" value="NAD(P)-bd_dom_sf"/>
</dbReference>
<proteinExistence type="predicted"/>
<feature type="domain" description="Pyrroline-5-carboxylate reductase catalytic N-terminal" evidence="2">
    <location>
        <begin position="6"/>
        <end position="103"/>
    </location>
</feature>
<name>A0ABT1LEL4_9HYPH</name>
<protein>
    <submittedName>
        <fullName evidence="3">NADPH-dependent F420 reductase</fullName>
    </submittedName>
</protein>
<dbReference type="SUPFAM" id="SSF51735">
    <property type="entry name" value="NAD(P)-binding Rossmann-fold domains"/>
    <property type="match status" value="1"/>
</dbReference>
<dbReference type="EMBL" id="JANCLU010000016">
    <property type="protein sequence ID" value="MCP8939940.1"/>
    <property type="molecule type" value="Genomic_DNA"/>
</dbReference>
<evidence type="ECO:0000313" key="3">
    <source>
        <dbReference type="EMBL" id="MCP8939940.1"/>
    </source>
</evidence>
<dbReference type="PANTHER" id="PTHR14239:SF0">
    <property type="entry name" value="F420-DEPENDENT NADP REDUCTASE"/>
    <property type="match status" value="1"/>
</dbReference>
<dbReference type="Pfam" id="PF03807">
    <property type="entry name" value="F420_oxidored"/>
    <property type="match status" value="1"/>
</dbReference>
<dbReference type="Proteomes" id="UP001205890">
    <property type="component" value="Unassembled WGS sequence"/>
</dbReference>
<dbReference type="Gene3D" id="3.40.50.720">
    <property type="entry name" value="NAD(P)-binding Rossmann-like Domain"/>
    <property type="match status" value="1"/>
</dbReference>
<evidence type="ECO:0000259" key="2">
    <source>
        <dbReference type="Pfam" id="PF03807"/>
    </source>
</evidence>
<accession>A0ABT1LEL4</accession>
<reference evidence="3 4" key="1">
    <citation type="submission" date="2022-07" db="EMBL/GenBank/DDBJ databases">
        <authorList>
            <person name="Li W.-J."/>
            <person name="Deng Q.-Q."/>
        </authorList>
    </citation>
    <scope>NUCLEOTIDE SEQUENCE [LARGE SCALE GENOMIC DNA]</scope>
    <source>
        <strain evidence="3 4">SYSU M60028</strain>
    </source>
</reference>
<dbReference type="InterPro" id="IPR028939">
    <property type="entry name" value="P5C_Rdtase_cat_N"/>
</dbReference>
<dbReference type="NCBIfam" id="TIGR01915">
    <property type="entry name" value="npdG"/>
    <property type="match status" value="1"/>
</dbReference>
<evidence type="ECO:0000256" key="1">
    <source>
        <dbReference type="ARBA" id="ARBA00023002"/>
    </source>
</evidence>
<keyword evidence="1" id="KW-0560">Oxidoreductase</keyword>
<keyword evidence="4" id="KW-1185">Reference proteome</keyword>
<dbReference type="InterPro" id="IPR010185">
    <property type="entry name" value="NpdG"/>
</dbReference>
<sequence>MSDKPTIAVIGGTGAEGSGLAFRLAHAGHAVVIGSRDAAKAQATAAELNAALGTDAVRGARSDEAAAEASIVLLTVPYAAQQATALDLKDQLRGKILVDATVPLVPPKVGRVQLPEGGSAVAQLQLLLGDEVKVVAAFQNVSAHHLKDLGHSIDCDVLVCADDVAAAETVIGLAKAIGLSAYYAGPVANSAAVEALTSVLITINRRHKVAGSGIRITGLG</sequence>
<comment type="caution">
    <text evidence="3">The sequence shown here is derived from an EMBL/GenBank/DDBJ whole genome shotgun (WGS) entry which is preliminary data.</text>
</comment>
<dbReference type="PANTHER" id="PTHR14239">
    <property type="entry name" value="DUDULIN-RELATED"/>
    <property type="match status" value="1"/>
</dbReference>
<gene>
    <name evidence="3" type="primary">npdG</name>
    <name evidence="3" type="ORF">NK718_15550</name>
</gene>
<dbReference type="InterPro" id="IPR051267">
    <property type="entry name" value="STEAP_metalloreductase"/>
</dbReference>
<dbReference type="RefSeq" id="WP_254744117.1">
    <property type="nucleotide sequence ID" value="NZ_JANCLU010000016.1"/>
</dbReference>
<evidence type="ECO:0000313" key="4">
    <source>
        <dbReference type="Proteomes" id="UP001205890"/>
    </source>
</evidence>
<organism evidence="3 4">
    <name type="scientific">Alsobacter ponti</name>
    <dbReference type="NCBI Taxonomy" id="2962936"/>
    <lineage>
        <taxon>Bacteria</taxon>
        <taxon>Pseudomonadati</taxon>
        <taxon>Pseudomonadota</taxon>
        <taxon>Alphaproteobacteria</taxon>
        <taxon>Hyphomicrobiales</taxon>
        <taxon>Alsobacteraceae</taxon>
        <taxon>Alsobacter</taxon>
    </lineage>
</organism>